<feature type="compositionally biased region" description="Low complexity" evidence="1">
    <location>
        <begin position="738"/>
        <end position="749"/>
    </location>
</feature>
<evidence type="ECO:0000313" key="4">
    <source>
        <dbReference type="Proteomes" id="UP000028840"/>
    </source>
</evidence>
<dbReference type="PANTHER" id="PTHR19932">
    <property type="entry name" value="WD REPEAT AND HMG-BOX DNA BINDING PROTEIN"/>
    <property type="match status" value="1"/>
</dbReference>
<evidence type="ECO:0000259" key="2">
    <source>
        <dbReference type="Pfam" id="PF12341"/>
    </source>
</evidence>
<comment type="caution">
    <text evidence="3">The sequence shown here is derived from an EMBL/GenBank/DDBJ whole genome shotgun (WGS) entry which is preliminary data.</text>
</comment>
<proteinExistence type="predicted"/>
<sequence>MTSSSSNGIPSFRATSWHHPASLSGVRSPATSGSVSRPAVGASFVPGPPLVPGHSCSLFTYGSQTSVSRFQPVFHQDGVTESSADHCSSTLSPAGAATIAVAQSAGSPVVAVAPVHPYLYGNVSAEAGTPADGGQGQGHSPSVFPVVIGLENGQVWLYEWQQAAQEPSNQGPFEGFSHAAPKCVAQHLLCRQMARPLTISVARFRQATADQDSIDEEAKQDNFEVYVLYSNGMVVVWKKGRRNRIELGPVEGGIHMSVDSEGRYVAVSSSTRKLVVFQRKESEFGDDTMTFTKCFDQEVFRKQLNSACATGVPLQTAWHPDGTCLFLPGASSVRVLKTATMTLEHLEFASAGFDPLIVFDKVAVVGLNFPSPASSQGERCSVVLLASVKTSLRAWLLEDKQLLFCIEADKASASSADRLLQLAAWPSWHFQKKDEGQKAFSPFIEVGLARDDGAVSVVGIRSETLAKLSEKRGRNAFDGDSGLEQMELKQEHRDKQDDDDVVMADAEGQQEEQLEGVSSPEMKERCSTYLSPSQDDRVHSQVEENCTSSHLKAKELPASSRDRKAQKGERLETEEKRTPQGNEEKTRAEFFGDRGVTPGTPEKRRHSVDGETEASSQSARAGSSLRRHEGEKKKEKRRKERKNAAVSTPVRRFIEMQAEEGSEEGSDQDGELFGDGPGSGLEDEAGSDHRGERERGKRKREGSSRRRDEKEKKRQRPAADSQEEGGDDGYASSGSQTDSALSGSSGADDVSSDEGEDNSSEEESENLLEDEEETSTHAFVSGASFLSRDTDGGAAEGDDKEALLENMRKLILQMHAKQKASRQEQQETKRRAQRLRTENAKLQRELRRLRKAHQAMLTRDAWTSGADAIWTVERAVSPGACRQPGDAATPWCLFWNQHGHVTKVTSGDKTTLEIFNFSPVAAISGTSRKRITDYTNASMAALSKVGVALASVGSRRPLLPSRVEFRSLQDSSQWTKTLPVPERPLGVAIGDSFVAVVTSGDLLRIFATSGIALSLSRLPGVPVGICASHQLLFVVCATTAAALGRTSEHRSRQQDRFSSGQDGCKRFFFHCLLLHIHPAPASPSSPYLLPFGCRDRVAQLPGLMAKAFPPIDVIHEGPLVLDQPLDWVNISTGGMPSVKDTSGRVWGLLPAWGRAVEGPVPYSLSWLPLVNLYEAAGGSLQDDSPPPAVKFWPLYVDESKGEIMVIRLKTSKESGSPSRDPDGQESLSRETSEPSSRSSWRSGPPEEPSCSQVSPLFGYTLEQLPLRLPFTDVWPYMRWRQLLLKDKNLKGIVTQPAGKNGDSAALTMGEAALVPWHQFDEMRWRNEVVMRLMCIALKNWEGGGAGGGAGGPENQQDVLKMEQSREGAEAEKRFTTLMKNHDKFAMREFLVCREDRRLHPAALDVALRFKMPTVAAHARNSLDGDTRMQSEKLREALEWQETEGRLDGASGLFSASQLPPVDSENSLSSRRMRAEVENRQPGVFYGVGSKCPAGEGSEDPTETPEGRRIEAGHQSISSKASSSKLHGVMEAPAAKPWMRGGNRGPGHQKFSAFRQAAD</sequence>
<reference evidence="3 4" key="1">
    <citation type="submission" date="2014-08" db="EMBL/GenBank/DDBJ databases">
        <authorList>
            <person name="Sibley D."/>
            <person name="Venepally P."/>
            <person name="Karamycheva S."/>
            <person name="Hadjithomas M."/>
            <person name="Khan A."/>
            <person name="Brunk B."/>
            <person name="Roos D."/>
            <person name="Caler E."/>
            <person name="Lorenzi H."/>
        </authorList>
    </citation>
    <scope>NUCLEOTIDE SEQUENCE [LARGE SCALE GENOMIC DNA]</scope>
    <source>
        <strain evidence="3 4">VAND</strain>
    </source>
</reference>
<feature type="compositionally biased region" description="Basic and acidic residues" evidence="1">
    <location>
        <begin position="821"/>
        <end position="838"/>
    </location>
</feature>
<dbReference type="EMBL" id="AEYJ02000499">
    <property type="protein sequence ID" value="KFH09632.1"/>
    <property type="molecule type" value="Genomic_DNA"/>
</dbReference>
<evidence type="ECO:0000256" key="1">
    <source>
        <dbReference type="SAM" id="MobiDB-lite"/>
    </source>
</evidence>
<feature type="domain" description="WDHD1/CFT4 second beta-propeller" evidence="2">
    <location>
        <begin position="875"/>
        <end position="1041"/>
    </location>
</feature>
<reference evidence="3 4" key="2">
    <citation type="journal article" date="2015" name="Eukaryot. Cell">
        <title>Genetic mapping reveals that sinefungin resistance in Toxoplasma gondii is controlled by a putative amino acid transporter locus that can be used as a negative selectable marker.</title>
        <authorList>
            <person name="Behnke M.S."/>
            <person name="Khan A."/>
            <person name="Sibley L.D."/>
        </authorList>
    </citation>
    <scope>NUCLEOTIDE SEQUENCE [LARGE SCALE GENOMIC DNA]</scope>
    <source>
        <strain evidence="3 4">VAND</strain>
    </source>
</reference>
<feature type="compositionally biased region" description="Acidic residues" evidence="1">
    <location>
        <begin position="657"/>
        <end position="672"/>
    </location>
</feature>
<evidence type="ECO:0000313" key="3">
    <source>
        <dbReference type="EMBL" id="KFH09632.1"/>
    </source>
</evidence>
<dbReference type="GO" id="GO:0006261">
    <property type="term" value="P:DNA-templated DNA replication"/>
    <property type="evidence" value="ECO:0007669"/>
    <property type="project" value="TreeGrafter"/>
</dbReference>
<name>A0A086QAK0_TOXGO</name>
<feature type="compositionally biased region" description="Basic and acidic residues" evidence="1">
    <location>
        <begin position="686"/>
        <end position="712"/>
    </location>
</feature>
<protein>
    <recommendedName>
        <fullName evidence="2">WDHD1/CFT4 second beta-propeller domain-containing protein</fullName>
    </recommendedName>
</protein>
<dbReference type="Pfam" id="PF12341">
    <property type="entry name" value="Mcl1_mid"/>
    <property type="match status" value="1"/>
</dbReference>
<gene>
    <name evidence="3" type="ORF">TGVAND_312500</name>
</gene>
<accession>A0A086QAK0</accession>
<organism evidence="3 4">
    <name type="scientific">Toxoplasma gondii VAND</name>
    <dbReference type="NCBI Taxonomy" id="933077"/>
    <lineage>
        <taxon>Eukaryota</taxon>
        <taxon>Sar</taxon>
        <taxon>Alveolata</taxon>
        <taxon>Apicomplexa</taxon>
        <taxon>Conoidasida</taxon>
        <taxon>Coccidia</taxon>
        <taxon>Eucoccidiorida</taxon>
        <taxon>Eimeriorina</taxon>
        <taxon>Sarcocystidae</taxon>
        <taxon>Toxoplasma</taxon>
    </lineage>
</organism>
<feature type="region of interest" description="Disordered" evidence="1">
    <location>
        <begin position="1483"/>
        <end position="1558"/>
    </location>
</feature>
<feature type="compositionally biased region" description="Low complexity" evidence="1">
    <location>
        <begin position="1233"/>
        <end position="1243"/>
    </location>
</feature>
<feature type="region of interest" description="Disordered" evidence="1">
    <location>
        <begin position="815"/>
        <end position="838"/>
    </location>
</feature>
<dbReference type="GO" id="GO:0006281">
    <property type="term" value="P:DNA repair"/>
    <property type="evidence" value="ECO:0007669"/>
    <property type="project" value="TreeGrafter"/>
</dbReference>
<dbReference type="Proteomes" id="UP000028840">
    <property type="component" value="Unassembled WGS sequence"/>
</dbReference>
<dbReference type="GO" id="GO:0000278">
    <property type="term" value="P:mitotic cell cycle"/>
    <property type="evidence" value="ECO:0007669"/>
    <property type="project" value="TreeGrafter"/>
</dbReference>
<feature type="compositionally biased region" description="Basic and acidic residues" evidence="1">
    <location>
        <begin position="1219"/>
        <end position="1232"/>
    </location>
</feature>
<dbReference type="InterPro" id="IPR022100">
    <property type="entry name" value="WDHD1/CFT4_beta-prop_2nd"/>
</dbReference>
<dbReference type="VEuPathDB" id="ToxoDB:TGVAND_312500"/>
<dbReference type="GO" id="GO:0043596">
    <property type="term" value="C:nuclear replication fork"/>
    <property type="evidence" value="ECO:0007669"/>
    <property type="project" value="TreeGrafter"/>
</dbReference>
<feature type="compositionally biased region" description="Basic and acidic residues" evidence="1">
    <location>
        <begin position="552"/>
        <end position="592"/>
    </location>
</feature>
<dbReference type="OrthoDB" id="427368at2759"/>
<feature type="region of interest" description="Disordered" evidence="1">
    <location>
        <begin position="1208"/>
        <end position="1252"/>
    </location>
</feature>
<feature type="compositionally biased region" description="Low complexity" evidence="1">
    <location>
        <begin position="1515"/>
        <end position="1524"/>
    </location>
</feature>
<feature type="region of interest" description="Disordered" evidence="1">
    <location>
        <begin position="507"/>
        <end position="797"/>
    </location>
</feature>
<dbReference type="PANTHER" id="PTHR19932:SF10">
    <property type="entry name" value="WD REPEAT AND HMG-BOX DNA-BINDING PROTEIN 1"/>
    <property type="match status" value="1"/>
</dbReference>
<dbReference type="GO" id="GO:0003682">
    <property type="term" value="F:chromatin binding"/>
    <property type="evidence" value="ECO:0007669"/>
    <property type="project" value="TreeGrafter"/>
</dbReference>
<feature type="compositionally biased region" description="Acidic residues" evidence="1">
    <location>
        <begin position="750"/>
        <end position="773"/>
    </location>
</feature>